<feature type="binding site" evidence="8">
    <location>
        <begin position="314"/>
        <end position="316"/>
    </location>
    <ligand>
        <name>GTP</name>
        <dbReference type="ChEBI" id="CHEBI:37565"/>
    </ligand>
</feature>
<feature type="binding site" description="in other chain" evidence="8">
    <location>
        <position position="286"/>
    </location>
    <ligand>
        <name>IMP</name>
        <dbReference type="ChEBI" id="CHEBI:58053"/>
        <note>ligand shared between dimeric partners</note>
    </ligand>
</feature>
<dbReference type="PANTHER" id="PTHR11846">
    <property type="entry name" value="ADENYLOSUCCINATE SYNTHETASE"/>
    <property type="match status" value="1"/>
</dbReference>
<evidence type="ECO:0000256" key="4">
    <source>
        <dbReference type="ARBA" id="ARBA00022741"/>
    </source>
</evidence>
<feature type="active site" description="Proton acceptor" evidence="8">
    <location>
        <position position="12"/>
    </location>
</feature>
<dbReference type="Pfam" id="PF00709">
    <property type="entry name" value="Adenylsucc_synt"/>
    <property type="match status" value="1"/>
</dbReference>
<feature type="active site" evidence="9">
    <location>
        <position position="132"/>
    </location>
</feature>
<keyword evidence="8" id="KW-0963">Cytoplasm</keyword>
<comment type="function">
    <text evidence="8">Plays an important role in the de novo pathway of purine nucleotide biosynthesis. Catalyzes the first committed step in the biosynthesis of AMP from IMP.</text>
</comment>
<protein>
    <recommendedName>
        <fullName evidence="8 10">Adenylosuccinate synthetase</fullName>
        <shortName evidence="8">AMPSase</shortName>
        <shortName evidence="8">AdSS</shortName>
        <ecNumber evidence="8 10">6.3.4.4</ecNumber>
    </recommendedName>
    <alternativeName>
        <fullName evidence="8">IMP--aspartate ligase</fullName>
    </alternativeName>
</protein>
<evidence type="ECO:0000256" key="7">
    <source>
        <dbReference type="ARBA" id="ARBA00023134"/>
    </source>
</evidence>
<feature type="active site" description="Proton donor" evidence="8">
    <location>
        <position position="40"/>
    </location>
</feature>
<keyword evidence="2 8" id="KW-0436">Ligase</keyword>
<dbReference type="InterPro" id="IPR042111">
    <property type="entry name" value="Adenylosuccinate_synth_dom3"/>
</dbReference>
<evidence type="ECO:0000256" key="3">
    <source>
        <dbReference type="ARBA" id="ARBA00022723"/>
    </source>
</evidence>
<evidence type="ECO:0000313" key="13">
    <source>
        <dbReference type="Proteomes" id="UP001595783"/>
    </source>
</evidence>
<keyword evidence="6 8" id="KW-0460">Magnesium</keyword>
<dbReference type="InterPro" id="IPR033128">
    <property type="entry name" value="Adenylosuccin_syn_Lys_AS"/>
</dbReference>
<dbReference type="Gene3D" id="3.90.170.10">
    <property type="entry name" value="Adenylosuccinate Synthetase, subunit A, domain 3"/>
    <property type="match status" value="1"/>
</dbReference>
<dbReference type="InterPro" id="IPR027417">
    <property type="entry name" value="P-loop_NTPase"/>
</dbReference>
<dbReference type="InterPro" id="IPR018220">
    <property type="entry name" value="Adenylosuccin_syn_GTP-bd"/>
</dbReference>
<feature type="binding site" evidence="8">
    <location>
        <begin position="392"/>
        <end position="394"/>
    </location>
    <ligand>
        <name>GTP</name>
        <dbReference type="ChEBI" id="CHEBI:37565"/>
    </ligand>
</feature>
<dbReference type="NCBIfam" id="NF002223">
    <property type="entry name" value="PRK01117.1"/>
    <property type="match status" value="1"/>
</dbReference>
<keyword evidence="3 8" id="KW-0479">Metal-binding</keyword>
<dbReference type="InterPro" id="IPR001114">
    <property type="entry name" value="Adenylosuccinate_synthetase"/>
</dbReference>
<dbReference type="EC" id="6.3.4.4" evidence="8 10"/>
<comment type="subunit">
    <text evidence="1 8">Homodimer.</text>
</comment>
<dbReference type="EMBL" id="LT633235">
    <property type="protein sequence ID" value="SFZ71484.1"/>
    <property type="molecule type" value="Genomic_DNA"/>
</dbReference>
<proteinExistence type="inferred from homology"/>
<dbReference type="GO" id="GO:0044208">
    <property type="term" value="P:'de novo' AMP biosynthetic process"/>
    <property type="evidence" value="ECO:0007669"/>
    <property type="project" value="UniProtKB-UniRule"/>
</dbReference>
<name>A0A1M4NHE2_9HELI</name>
<evidence type="ECO:0000256" key="5">
    <source>
        <dbReference type="ARBA" id="ARBA00022755"/>
    </source>
</evidence>
<dbReference type="SUPFAM" id="SSF52540">
    <property type="entry name" value="P-loop containing nucleoside triphosphate hydrolases"/>
    <property type="match status" value="1"/>
</dbReference>
<evidence type="ECO:0000256" key="10">
    <source>
        <dbReference type="RuleBase" id="RU000520"/>
    </source>
</evidence>
<feature type="binding site" evidence="8">
    <location>
        <position position="135"/>
    </location>
    <ligand>
        <name>IMP</name>
        <dbReference type="ChEBI" id="CHEBI:58053"/>
        <note>ligand shared between dimeric partners</note>
    </ligand>
</feature>
<keyword evidence="7 8" id="KW-0342">GTP-binding</keyword>
<feature type="binding site" evidence="8">
    <location>
        <begin position="39"/>
        <end position="41"/>
    </location>
    <ligand>
        <name>GTP</name>
        <dbReference type="ChEBI" id="CHEBI:37565"/>
    </ligand>
</feature>
<evidence type="ECO:0000256" key="2">
    <source>
        <dbReference type="ARBA" id="ARBA00022598"/>
    </source>
</evidence>
<reference evidence="11" key="1">
    <citation type="journal article" date="2014" name="Int. J. Syst. Evol. Microbiol.">
        <title>Complete genome of a new Firmicutes species belonging to the dominant human colonic microbiota ('Ruminococcus bicirculans') reveals two chromosomes and a selective capacity to utilize plant glucans.</title>
        <authorList>
            <consortium name="NISC Comparative Sequencing Program"/>
            <person name="Wegmann U."/>
            <person name="Louis P."/>
            <person name="Goesmann A."/>
            <person name="Henrissat B."/>
            <person name="Duncan S.H."/>
            <person name="Flint H.J."/>
        </authorList>
    </citation>
    <scope>NUCLEOTIDE SEQUENCE</scope>
    <source>
        <strain evidence="11">CCUG 53816</strain>
    </source>
</reference>
<feature type="binding site" description="in other chain" evidence="8">
    <location>
        <position position="121"/>
    </location>
    <ligand>
        <name>IMP</name>
        <dbReference type="ChEBI" id="CHEBI:58053"/>
        <note>ligand shared between dimeric partners</note>
    </ligand>
</feature>
<keyword evidence="4 8" id="KW-0547">Nucleotide-binding</keyword>
<reference evidence="11" key="4">
    <citation type="submission" date="2024-09" db="EMBL/GenBank/DDBJ databases">
        <authorList>
            <person name="Sun Q."/>
            <person name="Mori K."/>
        </authorList>
    </citation>
    <scope>NUCLEOTIDE SEQUENCE</scope>
    <source>
        <strain evidence="11">CCUG 53816</strain>
    </source>
</reference>
<evidence type="ECO:0000256" key="1">
    <source>
        <dbReference type="ARBA" id="ARBA00011738"/>
    </source>
</evidence>
<dbReference type="InterPro" id="IPR042109">
    <property type="entry name" value="Adenylosuccinate_synth_dom1"/>
</dbReference>
<evidence type="ECO:0000256" key="6">
    <source>
        <dbReference type="ARBA" id="ARBA00022842"/>
    </source>
</evidence>
<dbReference type="NCBIfam" id="TIGR00184">
    <property type="entry name" value="purA"/>
    <property type="match status" value="1"/>
</dbReference>
<dbReference type="GO" id="GO:0000287">
    <property type="term" value="F:magnesium ion binding"/>
    <property type="evidence" value="ECO:0007669"/>
    <property type="project" value="UniProtKB-UniRule"/>
</dbReference>
<sequence>MADVVVGVQWGDEGKGKLVDRLAQNYDFVVRFQGGHNAGHTIVTQDCTYALHLIPSGVLYPQCKNIIGNGMVVALDALAKEIALFGNLQERLFVSERAHLILPYHQMLESDQEAQSAIGTTRKGIGPAYQDKIRRVGLRVGDLRYPKLLKEKIAHNLAHMHVQVDMRAIAEYLDTYAPKILPHIADTTGMLWEGAQKGKRILLEGAQGSMLDVDFGTYPFVTSSTTIAAGACSGSGLSVKDIDKVIGVAKAYCTRVGNGPFPSEEEGAMGEWLRQKGHEFGTTTQRARRCGYFDAVAVRYACRLNGCTELALMKLDVLDGLEEILVCVGYERGEETFLHMPDSLQGVKPIYKRFQGWACSAGVHTFEVLPKEAQAYICALEELINVKISAISTSPKREEMILR</sequence>
<dbReference type="HAMAP" id="MF_00011">
    <property type="entry name" value="Adenylosucc_synth"/>
    <property type="match status" value="1"/>
</dbReference>
<dbReference type="Gene3D" id="1.10.300.10">
    <property type="entry name" value="Adenylosuccinate Synthetase, subunit A, domain 2"/>
    <property type="match status" value="1"/>
</dbReference>
<evidence type="ECO:0000256" key="9">
    <source>
        <dbReference type="PROSITE-ProRule" id="PRU10134"/>
    </source>
</evidence>
<keyword evidence="5 8" id="KW-0658">Purine biosynthesis</keyword>
<dbReference type="RefSeq" id="WP_104752054.1">
    <property type="nucleotide sequence ID" value="NZ_FZMF01000013.1"/>
</dbReference>
<dbReference type="SMART" id="SM00788">
    <property type="entry name" value="Adenylsucc_synt"/>
    <property type="match status" value="1"/>
</dbReference>
<dbReference type="PROSITE" id="PS01266">
    <property type="entry name" value="ADENYLOSUCCIN_SYN_1"/>
    <property type="match status" value="1"/>
</dbReference>
<dbReference type="CDD" id="cd03108">
    <property type="entry name" value="AdSS"/>
    <property type="match status" value="1"/>
</dbReference>
<evidence type="ECO:0000313" key="11">
    <source>
        <dbReference type="EMBL" id="MFC3847418.1"/>
    </source>
</evidence>
<dbReference type="GO" id="GO:0005737">
    <property type="term" value="C:cytoplasm"/>
    <property type="evidence" value="ECO:0007669"/>
    <property type="project" value="UniProtKB-SubCell"/>
</dbReference>
<evidence type="ECO:0000256" key="8">
    <source>
        <dbReference type="HAMAP-Rule" id="MF_00011"/>
    </source>
</evidence>
<accession>A0A1M4NHE2</accession>
<feature type="binding site" description="in other chain" evidence="8">
    <location>
        <position position="222"/>
    </location>
    <ligand>
        <name>IMP</name>
        <dbReference type="ChEBI" id="CHEBI:58053"/>
        <note>ligand shared between dimeric partners</note>
    </ligand>
</feature>
<feature type="binding site" evidence="8">
    <location>
        <position position="288"/>
    </location>
    <ligand>
        <name>GTP</name>
        <dbReference type="ChEBI" id="CHEBI:37565"/>
    </ligand>
</feature>
<feature type="binding site" description="in other chain" evidence="8">
    <location>
        <begin position="12"/>
        <end position="15"/>
    </location>
    <ligand>
        <name>IMP</name>
        <dbReference type="ChEBI" id="CHEBI:58053"/>
        <note>ligand shared between dimeric partners</note>
    </ligand>
</feature>
<dbReference type="FunFam" id="3.90.170.10:FF:000001">
    <property type="entry name" value="Adenylosuccinate synthetase"/>
    <property type="match status" value="1"/>
</dbReference>
<comment type="subcellular location">
    <subcellularLocation>
        <location evidence="8">Cytoplasm</location>
    </subcellularLocation>
</comment>
<dbReference type="InterPro" id="IPR042110">
    <property type="entry name" value="Adenylosuccinate_synth_dom2"/>
</dbReference>
<dbReference type="OrthoDB" id="9807553at2"/>
<dbReference type="GO" id="GO:0005525">
    <property type="term" value="F:GTP binding"/>
    <property type="evidence" value="ECO:0007669"/>
    <property type="project" value="UniProtKB-UniRule"/>
</dbReference>
<reference evidence="13" key="3">
    <citation type="journal article" date="2019" name="Int. J. Syst. Evol. Microbiol.">
        <title>The Global Catalogue of Microorganisms (GCM) 10K type strain sequencing project: providing services to taxonomists for standard genome sequencing and annotation.</title>
        <authorList>
            <consortium name="The Broad Institute Genomics Platform"/>
            <consortium name="The Broad Institute Genome Sequencing Center for Infectious Disease"/>
            <person name="Wu L."/>
            <person name="Ma J."/>
        </authorList>
    </citation>
    <scope>NUCLEOTIDE SEQUENCE [LARGE SCALE GENOMIC DNA]</scope>
    <source>
        <strain evidence="13">CCUG 53816</strain>
    </source>
</reference>
<comment type="catalytic activity">
    <reaction evidence="8 10">
        <text>IMP + L-aspartate + GTP = N(6)-(1,2-dicarboxyethyl)-AMP + GDP + phosphate + 2 H(+)</text>
        <dbReference type="Rhea" id="RHEA:15753"/>
        <dbReference type="ChEBI" id="CHEBI:15378"/>
        <dbReference type="ChEBI" id="CHEBI:29991"/>
        <dbReference type="ChEBI" id="CHEBI:37565"/>
        <dbReference type="ChEBI" id="CHEBI:43474"/>
        <dbReference type="ChEBI" id="CHEBI:57567"/>
        <dbReference type="ChEBI" id="CHEBI:58053"/>
        <dbReference type="ChEBI" id="CHEBI:58189"/>
        <dbReference type="EC" id="6.3.4.4"/>
    </reaction>
</comment>
<feature type="binding site" evidence="8">
    <location>
        <begin position="11"/>
        <end position="17"/>
    </location>
    <ligand>
        <name>GTP</name>
        <dbReference type="ChEBI" id="CHEBI:37565"/>
    </ligand>
</feature>
<feature type="binding site" description="in other chain" evidence="8">
    <location>
        <begin position="37"/>
        <end position="40"/>
    </location>
    <ligand>
        <name>IMP</name>
        <dbReference type="ChEBI" id="CHEBI:58053"/>
        <note>ligand shared between dimeric partners</note>
    </ligand>
</feature>
<feature type="binding site" evidence="8">
    <location>
        <position position="39"/>
    </location>
    <ligand>
        <name>Mg(2+)</name>
        <dbReference type="ChEBI" id="CHEBI:18420"/>
    </ligand>
</feature>
<gene>
    <name evidence="12" type="primary">omp259</name>
    <name evidence="8" type="synonym">purA</name>
    <name evidence="11" type="ORF">ACFOPX_02555</name>
</gene>
<feature type="binding site" evidence="8">
    <location>
        <position position="12"/>
    </location>
    <ligand>
        <name>Mg(2+)</name>
        <dbReference type="ChEBI" id="CHEBI:18420"/>
    </ligand>
</feature>
<comment type="pathway">
    <text evidence="8 10">Purine metabolism; AMP biosynthesis via de novo pathway; AMP from IMP: step 1/2.</text>
</comment>
<dbReference type="UniPathway" id="UPA00075">
    <property type="reaction ID" value="UER00335"/>
</dbReference>
<dbReference type="Proteomes" id="UP001595783">
    <property type="component" value="Unassembled WGS sequence"/>
</dbReference>
<dbReference type="Gene3D" id="3.40.440.10">
    <property type="entry name" value="Adenylosuccinate Synthetase, subunit A, domain 1"/>
    <property type="match status" value="1"/>
</dbReference>
<keyword evidence="13" id="KW-1185">Reference proteome</keyword>
<dbReference type="FunFam" id="1.10.300.10:FF:000001">
    <property type="entry name" value="Adenylosuccinate synthetase"/>
    <property type="match status" value="1"/>
</dbReference>
<comment type="cofactor">
    <cofactor evidence="8">
        <name>Mg(2+)</name>
        <dbReference type="ChEBI" id="CHEBI:18420"/>
    </cofactor>
    <text evidence="8">Binds 1 Mg(2+) ion per subunit.</text>
</comment>
<feature type="binding site" evidence="8">
    <location>
        <begin position="282"/>
        <end position="288"/>
    </location>
    <ligand>
        <name>substrate</name>
    </ligand>
</feature>
<dbReference type="AlphaFoldDB" id="A0A1M4NHE2"/>
<feature type="binding site" description="in other chain" evidence="8">
    <location>
        <position position="207"/>
    </location>
    <ligand>
        <name>IMP</name>
        <dbReference type="ChEBI" id="CHEBI:58053"/>
        <note>ligand shared between dimeric partners</note>
    </ligand>
</feature>
<dbReference type="GO" id="GO:0046040">
    <property type="term" value="P:IMP metabolic process"/>
    <property type="evidence" value="ECO:0007669"/>
    <property type="project" value="TreeGrafter"/>
</dbReference>
<organism evidence="12">
    <name type="scientific">Helicobacter baculiformis</name>
    <dbReference type="NCBI Taxonomy" id="427351"/>
    <lineage>
        <taxon>Bacteria</taxon>
        <taxon>Pseudomonadati</taxon>
        <taxon>Campylobacterota</taxon>
        <taxon>Epsilonproteobacteria</taxon>
        <taxon>Campylobacterales</taxon>
        <taxon>Helicobacteraceae</taxon>
        <taxon>Helicobacter</taxon>
    </lineage>
</organism>
<reference evidence="12" key="2">
    <citation type="submission" date="2016-10" db="EMBL/GenBank/DDBJ databases">
        <title>Proteomic and phylogenetic analysis of the outer membrane protein repertoire of gastric Helicobacter species.</title>
        <authorList>
            <person name="Joosten M."/>
        </authorList>
    </citation>
    <scope>NUCLEOTIDE SEQUENCE</scope>
    <source>
        <strain evidence="12">HbacM50</strain>
    </source>
</reference>
<dbReference type="PANTHER" id="PTHR11846:SF0">
    <property type="entry name" value="ADENYLOSUCCINATE SYNTHETASE"/>
    <property type="match status" value="1"/>
</dbReference>
<comment type="similarity">
    <text evidence="8 10">Belongs to the adenylosuccinate synthetase family.</text>
</comment>
<dbReference type="GO" id="GO:0004019">
    <property type="term" value="F:adenylosuccinate synthase activity"/>
    <property type="evidence" value="ECO:0007669"/>
    <property type="project" value="UniProtKB-UniRule"/>
</dbReference>
<dbReference type="PROSITE" id="PS00513">
    <property type="entry name" value="ADENYLOSUCCIN_SYN_2"/>
    <property type="match status" value="1"/>
</dbReference>
<evidence type="ECO:0000313" key="12">
    <source>
        <dbReference type="EMBL" id="SFZ71484.1"/>
    </source>
</evidence>
<dbReference type="EMBL" id="JBHRZO010000009">
    <property type="protein sequence ID" value="MFC3847418.1"/>
    <property type="molecule type" value="Genomic_DNA"/>
</dbReference>